<dbReference type="Proteomes" id="UP001459277">
    <property type="component" value="Unassembled WGS sequence"/>
</dbReference>
<name>A0AAW2BPZ4_9ROSI</name>
<gene>
    <name evidence="1" type="ORF">SO802_032228</name>
</gene>
<organism evidence="1 2">
    <name type="scientific">Lithocarpus litseifolius</name>
    <dbReference type="NCBI Taxonomy" id="425828"/>
    <lineage>
        <taxon>Eukaryota</taxon>
        <taxon>Viridiplantae</taxon>
        <taxon>Streptophyta</taxon>
        <taxon>Embryophyta</taxon>
        <taxon>Tracheophyta</taxon>
        <taxon>Spermatophyta</taxon>
        <taxon>Magnoliopsida</taxon>
        <taxon>eudicotyledons</taxon>
        <taxon>Gunneridae</taxon>
        <taxon>Pentapetalae</taxon>
        <taxon>rosids</taxon>
        <taxon>fabids</taxon>
        <taxon>Fagales</taxon>
        <taxon>Fagaceae</taxon>
        <taxon>Lithocarpus</taxon>
    </lineage>
</organism>
<dbReference type="Gene3D" id="3.30.420.40">
    <property type="match status" value="1"/>
</dbReference>
<accession>A0AAW2BPZ4</accession>
<comment type="caution">
    <text evidence="1">The sequence shown here is derived from an EMBL/GenBank/DDBJ whole genome shotgun (WGS) entry which is preliminary data.</text>
</comment>
<reference evidence="1 2" key="1">
    <citation type="submission" date="2024-01" db="EMBL/GenBank/DDBJ databases">
        <title>A telomere-to-telomere, gap-free genome of sweet tea (Lithocarpus litseifolius).</title>
        <authorList>
            <person name="Zhou J."/>
        </authorList>
    </citation>
    <scope>NUCLEOTIDE SEQUENCE [LARGE SCALE GENOMIC DNA]</scope>
    <source>
        <strain evidence="1">Zhou-2022a</strain>
        <tissue evidence="1">Leaf</tissue>
    </source>
</reference>
<sequence length="138" mass="15613">MSENLLRERRDNSTKFRLILQMPMLKFWVLKSLNVTVSCNGDDPLRWSKRGSVEIAIEMLPLEIRNNLCFPQYSLSYLLLCNVLEGILIINFKMKKMIALGFEGSANKIGVGVVTLDGTILSNPRHTYITPPGQGFLP</sequence>
<evidence type="ECO:0008006" key="3">
    <source>
        <dbReference type="Google" id="ProtNLM"/>
    </source>
</evidence>
<protein>
    <recommendedName>
        <fullName evidence="3">N6-L-threonylcarbamoyladenine synthase</fullName>
    </recommendedName>
</protein>
<proteinExistence type="predicted"/>
<dbReference type="EMBL" id="JAZDWU010000011">
    <property type="protein sequence ID" value="KAK9987277.1"/>
    <property type="molecule type" value="Genomic_DNA"/>
</dbReference>
<evidence type="ECO:0000313" key="2">
    <source>
        <dbReference type="Proteomes" id="UP001459277"/>
    </source>
</evidence>
<evidence type="ECO:0000313" key="1">
    <source>
        <dbReference type="EMBL" id="KAK9987277.1"/>
    </source>
</evidence>
<dbReference type="AlphaFoldDB" id="A0AAW2BPZ4"/>
<keyword evidence="2" id="KW-1185">Reference proteome</keyword>